<name>A0ABS9GWR7_9BACL</name>
<dbReference type="SUPFAM" id="SSF46767">
    <property type="entry name" value="Methylated DNA-protein cysteine methyltransferase, C-terminal domain"/>
    <property type="match status" value="1"/>
</dbReference>
<evidence type="ECO:0000256" key="8">
    <source>
        <dbReference type="HAMAP-Rule" id="MF_00772"/>
    </source>
</evidence>
<dbReference type="PANTHER" id="PTHR10815">
    <property type="entry name" value="METHYLATED-DNA--PROTEIN-CYSTEINE METHYLTRANSFERASE"/>
    <property type="match status" value="1"/>
</dbReference>
<organism evidence="11 12">
    <name type="scientific">Pseudalkalibacillus berkeleyi</name>
    <dbReference type="NCBI Taxonomy" id="1069813"/>
    <lineage>
        <taxon>Bacteria</taxon>
        <taxon>Bacillati</taxon>
        <taxon>Bacillota</taxon>
        <taxon>Bacilli</taxon>
        <taxon>Bacillales</taxon>
        <taxon>Fictibacillaceae</taxon>
        <taxon>Pseudalkalibacillus</taxon>
    </lineage>
</organism>
<dbReference type="SUPFAM" id="SSF53155">
    <property type="entry name" value="Methylated DNA-protein cysteine methyltransferase domain"/>
    <property type="match status" value="1"/>
</dbReference>
<keyword evidence="2 8" id="KW-0963">Cytoplasm</keyword>
<dbReference type="Pfam" id="PF01035">
    <property type="entry name" value="DNA_binding_1"/>
    <property type="match status" value="1"/>
</dbReference>
<dbReference type="Gene3D" id="1.10.10.10">
    <property type="entry name" value="Winged helix-like DNA-binding domain superfamily/Winged helix DNA-binding domain"/>
    <property type="match status" value="1"/>
</dbReference>
<protein>
    <recommendedName>
        <fullName evidence="8">Methylated-DNA--protein-cysteine methyltransferase</fullName>
        <ecNumber evidence="8">2.1.1.63</ecNumber>
    </recommendedName>
    <alternativeName>
        <fullName evidence="8">6-O-methylguanine-DNA methyltransferase</fullName>
        <shortName evidence="8">MGMT</shortName>
    </alternativeName>
    <alternativeName>
        <fullName evidence="8">O-6-methylguanine-DNA-alkyltransferase</fullName>
    </alternativeName>
</protein>
<keyword evidence="5 8" id="KW-0227">DNA damage</keyword>
<evidence type="ECO:0000256" key="2">
    <source>
        <dbReference type="ARBA" id="ARBA00022490"/>
    </source>
</evidence>
<dbReference type="Pfam" id="PF02870">
    <property type="entry name" value="Methyltransf_1N"/>
    <property type="match status" value="1"/>
</dbReference>
<dbReference type="InterPro" id="IPR001497">
    <property type="entry name" value="MethylDNA_cys_MeTrfase_AS"/>
</dbReference>
<dbReference type="InterPro" id="IPR036217">
    <property type="entry name" value="MethylDNA_cys_MeTrfase_DNAb"/>
</dbReference>
<dbReference type="InterPro" id="IPR008332">
    <property type="entry name" value="MethylG_MeTrfase_N"/>
</dbReference>
<comment type="catalytic activity">
    <reaction evidence="7 8">
        <text>a 6-O-methyl-2'-deoxyguanosine in DNA + L-cysteinyl-[protein] = S-methyl-L-cysteinyl-[protein] + a 2'-deoxyguanosine in DNA</text>
        <dbReference type="Rhea" id="RHEA:24000"/>
        <dbReference type="Rhea" id="RHEA-COMP:10131"/>
        <dbReference type="Rhea" id="RHEA-COMP:10132"/>
        <dbReference type="Rhea" id="RHEA-COMP:11367"/>
        <dbReference type="Rhea" id="RHEA-COMP:11368"/>
        <dbReference type="ChEBI" id="CHEBI:29950"/>
        <dbReference type="ChEBI" id="CHEBI:82612"/>
        <dbReference type="ChEBI" id="CHEBI:85445"/>
        <dbReference type="ChEBI" id="CHEBI:85448"/>
        <dbReference type="EC" id="2.1.1.63"/>
    </reaction>
</comment>
<evidence type="ECO:0000256" key="3">
    <source>
        <dbReference type="ARBA" id="ARBA00022603"/>
    </source>
</evidence>
<feature type="domain" description="Methylated-DNA-[protein]-cysteine S-methyltransferase DNA binding" evidence="9">
    <location>
        <begin position="91"/>
        <end position="170"/>
    </location>
</feature>
<dbReference type="InterPro" id="IPR023546">
    <property type="entry name" value="MGMT"/>
</dbReference>
<dbReference type="InterPro" id="IPR036631">
    <property type="entry name" value="MGMT_N_sf"/>
</dbReference>
<comment type="similarity">
    <text evidence="8">Belongs to the MGMT family.</text>
</comment>
<dbReference type="InterPro" id="IPR014048">
    <property type="entry name" value="MethylDNA_cys_MeTrfase_DNA-bd"/>
</dbReference>
<gene>
    <name evidence="11" type="ORF">L2716_00120</name>
</gene>
<evidence type="ECO:0000256" key="1">
    <source>
        <dbReference type="ARBA" id="ARBA00001286"/>
    </source>
</evidence>
<dbReference type="Gene3D" id="3.30.160.70">
    <property type="entry name" value="Methylated DNA-protein cysteine methyltransferase domain"/>
    <property type="match status" value="1"/>
</dbReference>
<keyword evidence="3 8" id="KW-0489">Methyltransferase</keyword>
<dbReference type="Proteomes" id="UP001649381">
    <property type="component" value="Unassembled WGS sequence"/>
</dbReference>
<evidence type="ECO:0000256" key="6">
    <source>
        <dbReference type="ARBA" id="ARBA00023204"/>
    </source>
</evidence>
<comment type="subcellular location">
    <subcellularLocation>
        <location evidence="8">Cytoplasm</location>
    </subcellularLocation>
</comment>
<comment type="miscellaneous">
    <text evidence="8">This enzyme catalyzes only one turnover and therefore is not strictly catalytic. According to one definition, an enzyme is a biocatalyst that acts repeatedly and over many reaction cycles.</text>
</comment>
<evidence type="ECO:0000256" key="4">
    <source>
        <dbReference type="ARBA" id="ARBA00022679"/>
    </source>
</evidence>
<evidence type="ECO:0000259" key="10">
    <source>
        <dbReference type="Pfam" id="PF02870"/>
    </source>
</evidence>
<dbReference type="EMBL" id="JAKIJS010000001">
    <property type="protein sequence ID" value="MCF6136110.1"/>
    <property type="molecule type" value="Genomic_DNA"/>
</dbReference>
<evidence type="ECO:0000259" key="9">
    <source>
        <dbReference type="Pfam" id="PF01035"/>
    </source>
</evidence>
<dbReference type="NCBIfam" id="TIGR00589">
    <property type="entry name" value="ogt"/>
    <property type="match status" value="1"/>
</dbReference>
<evidence type="ECO:0000256" key="7">
    <source>
        <dbReference type="ARBA" id="ARBA00049348"/>
    </source>
</evidence>
<comment type="catalytic activity">
    <reaction evidence="1 8">
        <text>a 4-O-methyl-thymidine in DNA + L-cysteinyl-[protein] = a thymidine in DNA + S-methyl-L-cysteinyl-[protein]</text>
        <dbReference type="Rhea" id="RHEA:53428"/>
        <dbReference type="Rhea" id="RHEA-COMP:10131"/>
        <dbReference type="Rhea" id="RHEA-COMP:10132"/>
        <dbReference type="Rhea" id="RHEA-COMP:13555"/>
        <dbReference type="Rhea" id="RHEA-COMP:13556"/>
        <dbReference type="ChEBI" id="CHEBI:29950"/>
        <dbReference type="ChEBI" id="CHEBI:82612"/>
        <dbReference type="ChEBI" id="CHEBI:137386"/>
        <dbReference type="ChEBI" id="CHEBI:137387"/>
        <dbReference type="EC" id="2.1.1.63"/>
    </reaction>
</comment>
<keyword evidence="12" id="KW-1185">Reference proteome</keyword>
<accession>A0ABS9GWR7</accession>
<feature type="active site" description="Nucleophile; methyl group acceptor" evidence="8">
    <location>
        <position position="142"/>
    </location>
</feature>
<dbReference type="PANTHER" id="PTHR10815:SF5">
    <property type="entry name" value="METHYLATED-DNA--PROTEIN-CYSTEINE METHYLTRANSFERASE"/>
    <property type="match status" value="1"/>
</dbReference>
<feature type="domain" description="Methylguanine DNA methyltransferase ribonuclease-like" evidence="10">
    <location>
        <begin position="8"/>
        <end position="87"/>
    </location>
</feature>
<keyword evidence="6 8" id="KW-0234">DNA repair</keyword>
<comment type="caution">
    <text evidence="11">The sequence shown here is derived from an EMBL/GenBank/DDBJ whole genome shotgun (WGS) entry which is preliminary data.</text>
</comment>
<keyword evidence="4 8" id="KW-0808">Transferase</keyword>
<dbReference type="PROSITE" id="PS00374">
    <property type="entry name" value="MGMT"/>
    <property type="match status" value="1"/>
</dbReference>
<proteinExistence type="inferred from homology"/>
<dbReference type="EC" id="2.1.1.63" evidence="8"/>
<evidence type="ECO:0000313" key="12">
    <source>
        <dbReference type="Proteomes" id="UP001649381"/>
    </source>
</evidence>
<evidence type="ECO:0000256" key="5">
    <source>
        <dbReference type="ARBA" id="ARBA00022763"/>
    </source>
</evidence>
<sequence length="177" mass="19607">METTLNIQYGEIESPVGPLTILKTEKGLCRIQFGSAEEHFPLIKAWLKKLGLKTDLVFNQSAVEPIGKQINEYFARERKSFDLPLDLFGTPFQKQVWEGLSNIPYGETYSYKDVATMIGSPKAVRAIGNANNKNPVPIVIPCHRVIGSNGALVGYGGGLDKKEVLLNLEQQQTKICL</sequence>
<dbReference type="InterPro" id="IPR036388">
    <property type="entry name" value="WH-like_DNA-bd_sf"/>
</dbReference>
<reference evidence="11 12" key="1">
    <citation type="submission" date="2022-01" db="EMBL/GenBank/DDBJ databases">
        <title>Alkalihalobacillus sp. EGI L200015, a novel bacterium isolated from a salt lake sediment.</title>
        <authorList>
            <person name="Gao L."/>
            <person name="Fang B.-Z."/>
            <person name="Li W.-J."/>
        </authorList>
    </citation>
    <scope>NUCLEOTIDE SEQUENCE [LARGE SCALE GENOMIC DNA]</scope>
    <source>
        <strain evidence="11 12">KCTC 12718</strain>
    </source>
</reference>
<dbReference type="RefSeq" id="WP_236330246.1">
    <property type="nucleotide sequence ID" value="NZ_JAKIJS010000001.1"/>
</dbReference>
<dbReference type="CDD" id="cd06445">
    <property type="entry name" value="ATase"/>
    <property type="match status" value="1"/>
</dbReference>
<dbReference type="HAMAP" id="MF_00772">
    <property type="entry name" value="OGT"/>
    <property type="match status" value="1"/>
</dbReference>
<comment type="function">
    <text evidence="8">Involved in the cellular defense against the biological effects of O6-methylguanine (O6-MeG) and O4-methylthymine (O4-MeT) in DNA. Repairs the methylated nucleobase in DNA by stoichiometrically transferring the methyl group to a cysteine residue in the enzyme. This is a suicide reaction: the enzyme is irreversibly inactivated.</text>
</comment>
<evidence type="ECO:0000313" key="11">
    <source>
        <dbReference type="EMBL" id="MCF6136110.1"/>
    </source>
</evidence>